<dbReference type="EMBL" id="RJVJ01000001">
    <property type="protein sequence ID" value="ROR46174.1"/>
    <property type="molecule type" value="Genomic_DNA"/>
</dbReference>
<name>A0A8G1XDS9_9ACTN</name>
<organism evidence="2 3">
    <name type="scientific">Kitasatospora cineracea</name>
    <dbReference type="NCBI Taxonomy" id="88074"/>
    <lineage>
        <taxon>Bacteria</taxon>
        <taxon>Bacillati</taxon>
        <taxon>Actinomycetota</taxon>
        <taxon>Actinomycetes</taxon>
        <taxon>Kitasatosporales</taxon>
        <taxon>Streptomycetaceae</taxon>
        <taxon>Kitasatospora</taxon>
    </lineage>
</organism>
<feature type="compositionally biased region" description="Basic and acidic residues" evidence="1">
    <location>
        <begin position="348"/>
        <end position="359"/>
    </location>
</feature>
<evidence type="ECO:0000313" key="2">
    <source>
        <dbReference type="EMBL" id="ROR46174.1"/>
    </source>
</evidence>
<evidence type="ECO:0000313" key="3">
    <source>
        <dbReference type="Proteomes" id="UP000267408"/>
    </source>
</evidence>
<dbReference type="Proteomes" id="UP000267408">
    <property type="component" value="Unassembled WGS sequence"/>
</dbReference>
<accession>A0A8G1XDS9</accession>
<dbReference type="InterPro" id="IPR011990">
    <property type="entry name" value="TPR-like_helical_dom_sf"/>
</dbReference>
<gene>
    <name evidence="2" type="ORF">EDD39_4434</name>
</gene>
<dbReference type="AlphaFoldDB" id="A0A8G1XDS9"/>
<dbReference type="Gene3D" id="1.25.40.10">
    <property type="entry name" value="Tetratricopeptide repeat domain"/>
    <property type="match status" value="1"/>
</dbReference>
<evidence type="ECO:0008006" key="4">
    <source>
        <dbReference type="Google" id="ProtNLM"/>
    </source>
</evidence>
<sequence length="359" mass="38052">MDRRSFVGFGAASLAVLAVPGGAAEPGRLGALLGGTRVDAEFVAWLESGGHGLAALPAEQRGRTSHLLDAQLATVQALIATGRYDERTGRRLHRLAASLATTSGWHRFDQGRHPAAERLWELALQCAHRAGDRERGAGVLADAAYQATWLGRPGTATARLDYALEAARHPTARALLLLRRARAHAALGDPVACRRDLAAAERALAAASPDPAPAWCAWMGPADLAVDTGGCLLDLGRPVAARARIAEGLAQLPPTRAKTRGIFLAYQARTHLRTGEIDRAVAAGTESLDLAARIGAPRCTALVRDLAPAFARHRHLAGVPELLDRVAPGRTSRTPRPDRTARTSGADRTSKPDRRNHGT</sequence>
<evidence type="ECO:0000256" key="1">
    <source>
        <dbReference type="SAM" id="MobiDB-lite"/>
    </source>
</evidence>
<reference evidence="2 3" key="1">
    <citation type="submission" date="2018-11" db="EMBL/GenBank/DDBJ databases">
        <title>Sequencing the genomes of 1000 actinobacteria strains.</title>
        <authorList>
            <person name="Klenk H.-P."/>
        </authorList>
    </citation>
    <scope>NUCLEOTIDE SEQUENCE [LARGE SCALE GENOMIC DNA]</scope>
    <source>
        <strain evidence="2 3">DSM 44780</strain>
    </source>
</reference>
<protein>
    <recommendedName>
        <fullName evidence="4">Transcriptional regulator</fullName>
    </recommendedName>
</protein>
<proteinExistence type="predicted"/>
<comment type="caution">
    <text evidence="2">The sequence shown here is derived from an EMBL/GenBank/DDBJ whole genome shotgun (WGS) entry which is preliminary data.</text>
</comment>
<feature type="region of interest" description="Disordered" evidence="1">
    <location>
        <begin position="322"/>
        <end position="359"/>
    </location>
</feature>